<dbReference type="PANTHER" id="PTHR21297">
    <property type="entry name" value="DNA-DIRECTED RNA POLYMERASE II"/>
    <property type="match status" value="1"/>
</dbReference>
<evidence type="ECO:0000313" key="7">
    <source>
        <dbReference type="Proteomes" id="UP001443914"/>
    </source>
</evidence>
<feature type="region of interest" description="Disordered" evidence="4">
    <location>
        <begin position="1"/>
        <end position="68"/>
    </location>
</feature>
<evidence type="ECO:0000313" key="6">
    <source>
        <dbReference type="EMBL" id="KAK9740320.1"/>
    </source>
</evidence>
<evidence type="ECO:0000259" key="5">
    <source>
        <dbReference type="SMART" id="SM00657"/>
    </source>
</evidence>
<comment type="subcellular location">
    <subcellularLocation>
        <location evidence="1">Nucleus</location>
    </subcellularLocation>
</comment>
<evidence type="ECO:0000256" key="3">
    <source>
        <dbReference type="ARBA" id="ARBA00025724"/>
    </source>
</evidence>
<dbReference type="InterPro" id="IPR038324">
    <property type="entry name" value="Rpb4/RPC9_sf"/>
</dbReference>
<proteinExistence type="inferred from homology"/>
<feature type="domain" description="RNA polymerase Rpb4/RPC9 core" evidence="5">
    <location>
        <begin position="83"/>
        <end position="204"/>
    </location>
</feature>
<dbReference type="Gene3D" id="1.20.1250.40">
    <property type="match status" value="1"/>
</dbReference>
<dbReference type="GO" id="GO:0000166">
    <property type="term" value="F:nucleotide binding"/>
    <property type="evidence" value="ECO:0007669"/>
    <property type="project" value="InterPro"/>
</dbReference>
<dbReference type="GO" id="GO:0006352">
    <property type="term" value="P:DNA-templated transcription initiation"/>
    <property type="evidence" value="ECO:0007669"/>
    <property type="project" value="InterPro"/>
</dbReference>
<dbReference type="SUPFAM" id="SSF47819">
    <property type="entry name" value="HRDC-like"/>
    <property type="match status" value="1"/>
</dbReference>
<dbReference type="Proteomes" id="UP001443914">
    <property type="component" value="Unassembled WGS sequence"/>
</dbReference>
<dbReference type="InterPro" id="IPR006590">
    <property type="entry name" value="RNA_pol_Rpb4/RPC9_core"/>
</dbReference>
<keyword evidence="2" id="KW-0539">Nucleus</keyword>
<dbReference type="GO" id="GO:0030880">
    <property type="term" value="C:RNA polymerase complex"/>
    <property type="evidence" value="ECO:0007669"/>
    <property type="project" value="InterPro"/>
</dbReference>
<dbReference type="Pfam" id="PF03874">
    <property type="entry name" value="RNA_pol_Rpb4"/>
    <property type="match status" value="1"/>
</dbReference>
<dbReference type="InterPro" id="IPR010997">
    <property type="entry name" value="HRDC-like_sf"/>
</dbReference>
<comment type="caution">
    <text evidence="6">The sequence shown here is derived from an EMBL/GenBank/DDBJ whole genome shotgun (WGS) entry which is preliminary data.</text>
</comment>
<protein>
    <recommendedName>
        <fullName evidence="5">RNA polymerase Rpb4/RPC9 core domain-containing protein</fullName>
    </recommendedName>
</protein>
<name>A0AAW1LXX1_SAPOF</name>
<dbReference type="InterPro" id="IPR045222">
    <property type="entry name" value="Rpb4-like"/>
</dbReference>
<dbReference type="SMART" id="SM00657">
    <property type="entry name" value="RPOL4c"/>
    <property type="match status" value="1"/>
</dbReference>
<comment type="similarity">
    <text evidence="3">Belongs to the eukaryotic RPB4 RNA polymerase subunit family.</text>
</comment>
<evidence type="ECO:0000256" key="1">
    <source>
        <dbReference type="ARBA" id="ARBA00004123"/>
    </source>
</evidence>
<reference evidence="6" key="1">
    <citation type="submission" date="2024-03" db="EMBL/GenBank/DDBJ databases">
        <title>WGS assembly of Saponaria officinalis var. Norfolk2.</title>
        <authorList>
            <person name="Jenkins J."/>
            <person name="Shu S."/>
            <person name="Grimwood J."/>
            <person name="Barry K."/>
            <person name="Goodstein D."/>
            <person name="Schmutz J."/>
            <person name="Leebens-Mack J."/>
            <person name="Osbourn A."/>
        </authorList>
    </citation>
    <scope>NUCLEOTIDE SEQUENCE [LARGE SCALE GENOMIC DNA]</scope>
    <source>
        <strain evidence="6">JIC</strain>
    </source>
</reference>
<dbReference type="GO" id="GO:0005634">
    <property type="term" value="C:nucleus"/>
    <property type="evidence" value="ECO:0007669"/>
    <property type="project" value="UniProtKB-SubCell"/>
</dbReference>
<evidence type="ECO:0000256" key="2">
    <source>
        <dbReference type="ARBA" id="ARBA00023242"/>
    </source>
</evidence>
<evidence type="ECO:0000256" key="4">
    <source>
        <dbReference type="SAM" id="MobiDB-lite"/>
    </source>
</evidence>
<organism evidence="6 7">
    <name type="scientific">Saponaria officinalis</name>
    <name type="common">Common soapwort</name>
    <name type="synonym">Lychnis saponaria</name>
    <dbReference type="NCBI Taxonomy" id="3572"/>
    <lineage>
        <taxon>Eukaryota</taxon>
        <taxon>Viridiplantae</taxon>
        <taxon>Streptophyta</taxon>
        <taxon>Embryophyta</taxon>
        <taxon>Tracheophyta</taxon>
        <taxon>Spermatophyta</taxon>
        <taxon>Magnoliopsida</taxon>
        <taxon>eudicotyledons</taxon>
        <taxon>Gunneridae</taxon>
        <taxon>Pentapetalae</taxon>
        <taxon>Caryophyllales</taxon>
        <taxon>Caryophyllaceae</taxon>
        <taxon>Caryophylleae</taxon>
        <taxon>Saponaria</taxon>
    </lineage>
</organism>
<sequence>MSENQGNGSILKGKGDDSTKSKKGSRVQFSDEDSPANTYSKSGGKGETPIGGPLKTDKGGKTASGKKGSTLKETKYELNVQSELPKNAQCMMDCEAADILQGIQEQMVFLSRDPNIKLPISFDKGLQYASAGSRYSDLKAVREVLENLKRHGASDGEICVIANACPESVDEAFALLPSLKAKRSQITEQLKDVLAELIKLKLPAEGFKE</sequence>
<dbReference type="AlphaFoldDB" id="A0AAW1LXX1"/>
<accession>A0AAW1LXX1</accession>
<dbReference type="InterPro" id="IPR005574">
    <property type="entry name" value="Rpb4/RPC9"/>
</dbReference>
<gene>
    <name evidence="6" type="ORF">RND81_03G026200</name>
</gene>
<dbReference type="EMBL" id="JBDFQZ010000003">
    <property type="protein sequence ID" value="KAK9740320.1"/>
    <property type="molecule type" value="Genomic_DNA"/>
</dbReference>
<keyword evidence="7" id="KW-1185">Reference proteome</keyword>